<dbReference type="SUPFAM" id="SSF111369">
    <property type="entry name" value="HlyD-like secretion proteins"/>
    <property type="match status" value="1"/>
</dbReference>
<comment type="caution">
    <text evidence="3">The sequence shown here is derived from an EMBL/GenBank/DDBJ whole genome shotgun (WGS) entry which is preliminary data.</text>
</comment>
<dbReference type="RefSeq" id="WP_021239428.1">
    <property type="nucleotide sequence ID" value="NZ_ATHO01000147.1"/>
</dbReference>
<proteinExistence type="inferred from homology"/>
<protein>
    <submittedName>
        <fullName evidence="3">Uncharacterized protein</fullName>
    </submittedName>
</protein>
<dbReference type="EMBL" id="ATHO01000147">
    <property type="protein sequence ID" value="EQB02241.1"/>
    <property type="molecule type" value="Genomic_DNA"/>
</dbReference>
<reference evidence="3 4" key="1">
    <citation type="journal article" date="2013" name="Genome Announc.">
        <title>Draft Genome Sequence of Sphingobium quisquiliarum Strain P25T, a Novel Hexachlorocyclohexane (HCH)-Degrading Bacterium Isolated from an HCH Dumpsite.</title>
        <authorList>
            <person name="Kumar Singh A."/>
            <person name="Sangwan N."/>
            <person name="Sharma A."/>
            <person name="Gupta V."/>
            <person name="Khurana J.P."/>
            <person name="Lal R."/>
        </authorList>
    </citation>
    <scope>NUCLEOTIDE SEQUENCE [LARGE SCALE GENOMIC DNA]</scope>
    <source>
        <strain evidence="3 4">P25</strain>
    </source>
</reference>
<feature type="signal peptide" evidence="2">
    <location>
        <begin position="1"/>
        <end position="32"/>
    </location>
</feature>
<organism evidence="3 4">
    <name type="scientific">Sphingobium quisquiliarum P25</name>
    <dbReference type="NCBI Taxonomy" id="1329909"/>
    <lineage>
        <taxon>Bacteria</taxon>
        <taxon>Pseudomonadati</taxon>
        <taxon>Pseudomonadota</taxon>
        <taxon>Alphaproteobacteria</taxon>
        <taxon>Sphingomonadales</taxon>
        <taxon>Sphingomonadaceae</taxon>
        <taxon>Sphingobium</taxon>
    </lineage>
</organism>
<evidence type="ECO:0000313" key="4">
    <source>
        <dbReference type="Proteomes" id="UP000015525"/>
    </source>
</evidence>
<dbReference type="PANTHER" id="PTHR30469:SF18">
    <property type="entry name" value="RESISTANCE-NODULATION-CELL DIVISION (RND) EFFLUX MEMBRANE FUSION PROTEIN-RELATED"/>
    <property type="match status" value="1"/>
</dbReference>
<feature type="chain" id="PRO_5004563031" evidence="2">
    <location>
        <begin position="33"/>
        <end position="367"/>
    </location>
</feature>
<dbReference type="GO" id="GO:0015562">
    <property type="term" value="F:efflux transmembrane transporter activity"/>
    <property type="evidence" value="ECO:0007669"/>
    <property type="project" value="TreeGrafter"/>
</dbReference>
<evidence type="ECO:0000256" key="1">
    <source>
        <dbReference type="ARBA" id="ARBA00009477"/>
    </source>
</evidence>
<comment type="similarity">
    <text evidence="1">Belongs to the membrane fusion protein (MFP) (TC 8.A.1) family.</text>
</comment>
<keyword evidence="4" id="KW-1185">Reference proteome</keyword>
<name>T0GER9_9SPHN</name>
<dbReference type="PANTHER" id="PTHR30469">
    <property type="entry name" value="MULTIDRUG RESISTANCE PROTEIN MDTA"/>
    <property type="match status" value="1"/>
</dbReference>
<dbReference type="NCBIfam" id="TIGR01730">
    <property type="entry name" value="RND_mfp"/>
    <property type="match status" value="1"/>
</dbReference>
<dbReference type="Gene3D" id="1.10.287.470">
    <property type="entry name" value="Helix hairpin bin"/>
    <property type="match status" value="1"/>
</dbReference>
<dbReference type="PATRIC" id="fig|1329909.3.peg.3256"/>
<sequence>MTHPPRACIATSPFLLLALLVLLPACSPGEQAQTRSADTALVEAIRPAVSDSGESRSFDAVVRPRRSVDLAFRQGGRVAALRVQVGQIVAAGEVIARLAQPEAEAAADQALGEEASARADLRQAEDAAARVRGLGSDGTVAAGDVSQRRFAADAARARLMAAQARLRQARATADEGLLLAPADGVITEIVAEPGTVVSAGMAVVRIATGASEVELRVPEDVMLKPGATAAITFWNRPGTVAGRLRAISPQGDALRMRKAWFTLPATAPAVPFGSSATVTIADAPEGTRMRVPLTALGSVADAGKGANVWALTGDGRHVRPQPVRIIALRGEDAIVAGLKDGTPIVASGTHGLRPGQAVTVVEMLEGR</sequence>
<evidence type="ECO:0000256" key="2">
    <source>
        <dbReference type="SAM" id="SignalP"/>
    </source>
</evidence>
<dbReference type="Proteomes" id="UP000015525">
    <property type="component" value="Unassembled WGS sequence"/>
</dbReference>
<dbReference type="GO" id="GO:1990281">
    <property type="term" value="C:efflux pump complex"/>
    <property type="evidence" value="ECO:0007669"/>
    <property type="project" value="TreeGrafter"/>
</dbReference>
<keyword evidence="2" id="KW-0732">Signal</keyword>
<dbReference type="Gene3D" id="2.40.50.100">
    <property type="match status" value="1"/>
</dbReference>
<dbReference type="InterPro" id="IPR006143">
    <property type="entry name" value="RND_pump_MFP"/>
</dbReference>
<gene>
    <name evidence="3" type="ORF">L288_16910</name>
</gene>
<evidence type="ECO:0000313" key="3">
    <source>
        <dbReference type="EMBL" id="EQB02241.1"/>
    </source>
</evidence>
<dbReference type="AlphaFoldDB" id="T0GER9"/>
<dbReference type="Gene3D" id="2.40.420.20">
    <property type="match status" value="1"/>
</dbReference>
<accession>T0GER9</accession>